<accession>A0ACC6TGT8</accession>
<reference evidence="1" key="1">
    <citation type="submission" date="2024-06" db="EMBL/GenBank/DDBJ databases">
        <title>Genomic Encyclopedia of Type Strains, Phase IV (KMG-IV): sequencing the most valuable type-strain genomes for metagenomic binning, comparative biology and taxonomic classification.</title>
        <authorList>
            <person name="Goeker M."/>
        </authorList>
    </citation>
    <scope>NUCLEOTIDE SEQUENCE</scope>
    <source>
        <strain evidence="1">SJCon</strain>
    </source>
</reference>
<keyword evidence="2" id="KW-1185">Reference proteome</keyword>
<sequence length="101" mass="11701">MITVVSTMQLKSNSENEWDHLIRERFKSAHDKEGWISGQLLAPSHEPSTRVIIGTWRSRQDWEAWHKDPAFLASRTRLDELQSVDHQTALYDVIEDAQGTN</sequence>
<keyword evidence="1" id="KW-0503">Monooxygenase</keyword>
<evidence type="ECO:0000313" key="1">
    <source>
        <dbReference type="EMBL" id="MET3772974.1"/>
    </source>
</evidence>
<dbReference type="EMBL" id="JBEPNJ010000010">
    <property type="protein sequence ID" value="MET3772974.1"/>
    <property type="molecule type" value="Genomic_DNA"/>
</dbReference>
<dbReference type="Proteomes" id="UP001549207">
    <property type="component" value="Unassembled WGS sequence"/>
</dbReference>
<comment type="caution">
    <text evidence="1">The sequence shown here is derived from an EMBL/GenBank/DDBJ whole genome shotgun (WGS) entry which is preliminary data.</text>
</comment>
<protein>
    <submittedName>
        <fullName evidence="1">Heme-degrading monooxygenase HmoA</fullName>
    </submittedName>
</protein>
<gene>
    <name evidence="1" type="ORF">ABIC98_002634</name>
</gene>
<proteinExistence type="predicted"/>
<keyword evidence="1" id="KW-0560">Oxidoreductase</keyword>
<name>A0ACC6TGT8_9MICC</name>
<organism evidence="1 2">
    <name type="scientific">Arthrobacter nitrophenolicus</name>
    <dbReference type="NCBI Taxonomy" id="683150"/>
    <lineage>
        <taxon>Bacteria</taxon>
        <taxon>Bacillati</taxon>
        <taxon>Actinomycetota</taxon>
        <taxon>Actinomycetes</taxon>
        <taxon>Micrococcales</taxon>
        <taxon>Micrococcaceae</taxon>
        <taxon>Arthrobacter</taxon>
    </lineage>
</organism>
<evidence type="ECO:0000313" key="2">
    <source>
        <dbReference type="Proteomes" id="UP001549207"/>
    </source>
</evidence>